<feature type="coiled-coil region" evidence="3">
    <location>
        <begin position="725"/>
        <end position="783"/>
    </location>
</feature>
<evidence type="ECO:0000256" key="1">
    <source>
        <dbReference type="ARBA" id="ARBA00022737"/>
    </source>
</evidence>
<feature type="compositionally biased region" description="Polar residues" evidence="4">
    <location>
        <begin position="849"/>
        <end position="864"/>
    </location>
</feature>
<dbReference type="Proteomes" id="UP000580250">
    <property type="component" value="Unassembled WGS sequence"/>
</dbReference>
<dbReference type="Pfam" id="PF02985">
    <property type="entry name" value="HEAT"/>
    <property type="match status" value="1"/>
</dbReference>
<dbReference type="PANTHER" id="PTHR21467">
    <property type="entry name" value="PROTEIN PHOSPHATASE 4 REGULATORY SUBUNIT 4 PPP4R4"/>
    <property type="match status" value="1"/>
</dbReference>
<dbReference type="GO" id="GO:0019888">
    <property type="term" value="F:protein phosphatase regulator activity"/>
    <property type="evidence" value="ECO:0007669"/>
    <property type="project" value="TreeGrafter"/>
</dbReference>
<dbReference type="InterPro" id="IPR011989">
    <property type="entry name" value="ARM-like"/>
</dbReference>
<feature type="repeat" description="HEAT" evidence="2">
    <location>
        <begin position="217"/>
        <end position="255"/>
    </location>
</feature>
<feature type="compositionally biased region" description="Low complexity" evidence="4">
    <location>
        <begin position="919"/>
        <end position="937"/>
    </location>
</feature>
<dbReference type="PANTHER" id="PTHR21467:SF0">
    <property type="entry name" value="SERINE_THREONINE-PROTEIN PHOSPHATASE 4 REGULATORY SUBUNIT 4"/>
    <property type="match status" value="1"/>
</dbReference>
<accession>A0A6V7UXQ6</accession>
<comment type="caution">
    <text evidence="5">The sequence shown here is derived from an EMBL/GenBank/DDBJ whole genome shotgun (WGS) entry which is preliminary data.</text>
</comment>
<gene>
    <name evidence="5" type="ORF">MENT_LOCUS18710</name>
</gene>
<proteinExistence type="predicted"/>
<evidence type="ECO:0000256" key="2">
    <source>
        <dbReference type="PROSITE-ProRule" id="PRU00103"/>
    </source>
</evidence>
<feature type="repeat" description="HEAT" evidence="2">
    <location>
        <begin position="257"/>
        <end position="294"/>
    </location>
</feature>
<feature type="compositionally biased region" description="Low complexity" evidence="4">
    <location>
        <begin position="1051"/>
        <end position="1064"/>
    </location>
</feature>
<name>A0A6V7UXQ6_MELEN</name>
<dbReference type="OrthoDB" id="340346at2759"/>
<reference evidence="5 6" key="1">
    <citation type="submission" date="2020-08" db="EMBL/GenBank/DDBJ databases">
        <authorList>
            <person name="Koutsovoulos G."/>
            <person name="Danchin GJ E."/>
        </authorList>
    </citation>
    <scope>NUCLEOTIDE SEQUENCE [LARGE SCALE GENOMIC DNA]</scope>
</reference>
<sequence>MPPTKSSTENISQENNKEEQQNELKENNNTNNKSSSLDALYAAAREEFDLDLSPTESAIKTLKEGREIQKLNVVRNLGELFENEPKETIEKIIPLIQEILNIEPSNLDMHCEAAIVYKNCIKDRKLRIKCPELPEILLNATLENIEIQKENVTAAAWLESLVDISEAVSQRSVISVIVPLAVAQSDSSRRVQRRIISTRLIEKLAALVPKEILQRELCPCVQMLCRDPSTSVRTSIAQRLVFIAQALNNSADSSSLLLPCIIELCKDEDPAVREATLGTLDDCLPHFSKESKKSILSPLLHKCAEQALIMRDSSLPLIAKHLGVWLQSMKEIISGPSEMRWWLDVYTRILDFGNNFNNNNQQQQNSKNKPLSTNNTNTFSTNGCIHNNAGSAASYEHLRTCCRRMCAYNFPCIVSVFGQDQQLFCQKLLPILERFCRDPDEEVRSTVASGFHEVLAQRNCFFEGASTANLKSKQNEQQPQLLNSFVELLSSSNGSSEVVQHLTGNLEKILPFLFKEINSNENKKNTEKLQTKLNQLIINCNSLLRGTGFWRAHESYLNSIASLKNLLSIREIKQNFVPLLKQEVLNAKALPCRVAAANSLLLLMRQLPVSSDRLDIVKFFTEGLGQHLSCYRRRLLLDIVPTLLHNFSREFFVEQFLPAILKLSLDPISNIRLQLCRTLSTIRRYLVFPKDDECLSSLERTVRDLLASEQNPLSRQLIQQFACELSRTESDKKECRANRTKLAEEKKLWTEVEEKEEKEEEKKVEVKEEIKIKEINKVKEEEKIKEIIPKKVLIKKKKQRERETGSPESGIFIDEEEENKQKNKEEGNGLLRSATTTNVPVHVLDPPSKHTSAQIPHSLSSDTIAQLAAYKSTSKQPSSSIPPPVPPKPNRCPPPPTELSLPPPTSSSSSVGTGGWRRNFPSSSYSSPTFSVNSSNPKMAVIRPQPQVTVVQRACSPMPSGDRKTNYSSMIGLERGNSRDNSAVRDNSVGGTYSRNSRLPLSTARYRSNTPTTTPNTQVQHLANKFMGSGGDGTEPVTDSLRLNKYKPRNSVSTYSSSSSSSSSPKINTKLQSMSRSASALPPPSTTRNRRSVSPGINILSQNSLQTSASYSSISAAAACQNSGNGVRIIQQQQTQRRPYGLMRVQSTSSAVERKPAQIRCQVIKMFSGISLNLYFVPIFVNSKQILFLKLKFLFQKSINI</sequence>
<feature type="compositionally biased region" description="Pro residues" evidence="4">
    <location>
        <begin position="880"/>
        <end position="905"/>
    </location>
</feature>
<dbReference type="InterPro" id="IPR000357">
    <property type="entry name" value="HEAT"/>
</dbReference>
<feature type="compositionally biased region" description="Basic and acidic residues" evidence="4">
    <location>
        <begin position="15"/>
        <end position="26"/>
    </location>
</feature>
<dbReference type="InterPro" id="IPR021133">
    <property type="entry name" value="HEAT_type_2"/>
</dbReference>
<feature type="region of interest" description="Disordered" evidence="4">
    <location>
        <begin position="1"/>
        <end position="35"/>
    </location>
</feature>
<dbReference type="InterPro" id="IPR039918">
    <property type="entry name" value="PPP4R4"/>
</dbReference>
<evidence type="ECO:0000256" key="3">
    <source>
        <dbReference type="SAM" id="Coils"/>
    </source>
</evidence>
<evidence type="ECO:0000313" key="6">
    <source>
        <dbReference type="Proteomes" id="UP000580250"/>
    </source>
</evidence>
<dbReference type="AlphaFoldDB" id="A0A6V7UXQ6"/>
<dbReference type="Gene3D" id="1.25.10.10">
    <property type="entry name" value="Leucine-rich Repeat Variant"/>
    <property type="match status" value="2"/>
</dbReference>
<dbReference type="GO" id="GO:0008287">
    <property type="term" value="C:protein serine/threonine phosphatase complex"/>
    <property type="evidence" value="ECO:0007669"/>
    <property type="project" value="TreeGrafter"/>
</dbReference>
<organism evidence="5 6">
    <name type="scientific">Meloidogyne enterolobii</name>
    <name type="common">Root-knot nematode worm</name>
    <name type="synonym">Meloidogyne mayaguensis</name>
    <dbReference type="NCBI Taxonomy" id="390850"/>
    <lineage>
        <taxon>Eukaryota</taxon>
        <taxon>Metazoa</taxon>
        <taxon>Ecdysozoa</taxon>
        <taxon>Nematoda</taxon>
        <taxon>Chromadorea</taxon>
        <taxon>Rhabditida</taxon>
        <taxon>Tylenchina</taxon>
        <taxon>Tylenchomorpha</taxon>
        <taxon>Tylenchoidea</taxon>
        <taxon>Meloidogynidae</taxon>
        <taxon>Meloidogyninae</taxon>
        <taxon>Meloidogyne</taxon>
    </lineage>
</organism>
<dbReference type="EMBL" id="CAJEWN010000127">
    <property type="protein sequence ID" value="CAD2167424.1"/>
    <property type="molecule type" value="Genomic_DNA"/>
</dbReference>
<dbReference type="PROSITE" id="PS50077">
    <property type="entry name" value="HEAT_REPEAT"/>
    <property type="match status" value="2"/>
</dbReference>
<feature type="compositionally biased region" description="Polar residues" evidence="4">
    <location>
        <begin position="1065"/>
        <end position="1078"/>
    </location>
</feature>
<evidence type="ECO:0000256" key="4">
    <source>
        <dbReference type="SAM" id="MobiDB-lite"/>
    </source>
</evidence>
<dbReference type="SUPFAM" id="SSF48371">
    <property type="entry name" value="ARM repeat"/>
    <property type="match status" value="1"/>
</dbReference>
<dbReference type="InterPro" id="IPR016024">
    <property type="entry name" value="ARM-type_fold"/>
</dbReference>
<protein>
    <submittedName>
        <fullName evidence="5">Uncharacterized protein</fullName>
    </submittedName>
</protein>
<keyword evidence="3" id="KW-0175">Coiled coil</keyword>
<feature type="compositionally biased region" description="Polar residues" evidence="4">
    <location>
        <begin position="979"/>
        <end position="1008"/>
    </location>
</feature>
<evidence type="ECO:0000313" key="5">
    <source>
        <dbReference type="EMBL" id="CAD2167424.1"/>
    </source>
</evidence>
<feature type="region of interest" description="Disordered" evidence="4">
    <location>
        <begin position="973"/>
        <end position="1096"/>
    </location>
</feature>
<feature type="region of interest" description="Disordered" evidence="4">
    <location>
        <begin position="795"/>
        <end position="937"/>
    </location>
</feature>
<keyword evidence="1" id="KW-0677">Repeat</keyword>
<dbReference type="GO" id="GO:0005829">
    <property type="term" value="C:cytosol"/>
    <property type="evidence" value="ECO:0007669"/>
    <property type="project" value="TreeGrafter"/>
</dbReference>